<dbReference type="EMBL" id="LAZR01007987">
    <property type="protein sequence ID" value="KKM81648.1"/>
    <property type="molecule type" value="Genomic_DNA"/>
</dbReference>
<reference evidence="1" key="1">
    <citation type="journal article" date="2015" name="Nature">
        <title>Complex archaea that bridge the gap between prokaryotes and eukaryotes.</title>
        <authorList>
            <person name="Spang A."/>
            <person name="Saw J.H."/>
            <person name="Jorgensen S.L."/>
            <person name="Zaremba-Niedzwiedzka K."/>
            <person name="Martijn J."/>
            <person name="Lind A.E."/>
            <person name="van Eijk R."/>
            <person name="Schleper C."/>
            <person name="Guy L."/>
            <person name="Ettema T.J."/>
        </authorList>
    </citation>
    <scope>NUCLEOTIDE SEQUENCE</scope>
</reference>
<evidence type="ECO:0000313" key="1">
    <source>
        <dbReference type="EMBL" id="KKM81648.1"/>
    </source>
</evidence>
<organism evidence="1">
    <name type="scientific">marine sediment metagenome</name>
    <dbReference type="NCBI Taxonomy" id="412755"/>
    <lineage>
        <taxon>unclassified sequences</taxon>
        <taxon>metagenomes</taxon>
        <taxon>ecological metagenomes</taxon>
    </lineage>
</organism>
<proteinExistence type="predicted"/>
<name>A0A0F9KI48_9ZZZZ</name>
<gene>
    <name evidence="1" type="ORF">LCGC14_1327620</name>
</gene>
<sequence>MAECCTHCRLKDLAEPPFDEIVGEWPAEVTLPRWLTSDAATWVTKEGQVIPIIQLEDRHLYNIYRMLGRIQSQIDEMDEEGHLIGGDPPTGLFDTKYIAIEEEMDRRNIPKGVTT</sequence>
<dbReference type="AlphaFoldDB" id="A0A0F9KI48"/>
<protein>
    <submittedName>
        <fullName evidence="1">Uncharacterized protein</fullName>
    </submittedName>
</protein>
<accession>A0A0F9KI48</accession>
<comment type="caution">
    <text evidence="1">The sequence shown here is derived from an EMBL/GenBank/DDBJ whole genome shotgun (WGS) entry which is preliminary data.</text>
</comment>